<dbReference type="PROSITE" id="PS50271">
    <property type="entry name" value="ZF_UBP"/>
    <property type="match status" value="1"/>
</dbReference>
<dbReference type="InterPro" id="IPR001607">
    <property type="entry name" value="Znf_UBP"/>
</dbReference>
<evidence type="ECO:0000256" key="2">
    <source>
        <dbReference type="ARBA" id="ARBA00022771"/>
    </source>
</evidence>
<dbReference type="PANTHER" id="PTHR24006">
    <property type="entry name" value="UBIQUITIN CARBOXYL-TERMINAL HYDROLASE"/>
    <property type="match status" value="1"/>
</dbReference>
<keyword evidence="5" id="KW-0378">Hydrolase</keyword>
<dbReference type="InterPro" id="IPR001394">
    <property type="entry name" value="Peptidase_C19_UCH"/>
</dbReference>
<dbReference type="EMBL" id="JAEVFJ010000014">
    <property type="protein sequence ID" value="KAH8100805.1"/>
    <property type="molecule type" value="Genomic_DNA"/>
</dbReference>
<feature type="region of interest" description="Disordered" evidence="6">
    <location>
        <begin position="420"/>
        <end position="439"/>
    </location>
</feature>
<keyword evidence="10" id="KW-1185">Reference proteome</keyword>
<dbReference type="Proteomes" id="UP000813824">
    <property type="component" value="Unassembled WGS sequence"/>
</dbReference>
<evidence type="ECO:0000256" key="4">
    <source>
        <dbReference type="PROSITE-ProRule" id="PRU00502"/>
    </source>
</evidence>
<dbReference type="PROSITE" id="PS50235">
    <property type="entry name" value="USP_3"/>
    <property type="match status" value="1"/>
</dbReference>
<keyword evidence="5" id="KW-0833">Ubl conjugation pathway</keyword>
<gene>
    <name evidence="9" type="ORF">BXZ70DRAFT_935887</name>
</gene>
<evidence type="ECO:0000259" key="7">
    <source>
        <dbReference type="PROSITE" id="PS50235"/>
    </source>
</evidence>
<dbReference type="GO" id="GO:0006508">
    <property type="term" value="P:proteolysis"/>
    <property type="evidence" value="ECO:0007669"/>
    <property type="project" value="UniProtKB-KW"/>
</dbReference>
<dbReference type="AlphaFoldDB" id="A0A8K0UR57"/>
<keyword evidence="5" id="KW-0645">Protease</keyword>
<dbReference type="SUPFAM" id="SSF54001">
    <property type="entry name" value="Cysteine proteinases"/>
    <property type="match status" value="1"/>
</dbReference>
<evidence type="ECO:0000256" key="5">
    <source>
        <dbReference type="RuleBase" id="RU366025"/>
    </source>
</evidence>
<dbReference type="SMART" id="SM00290">
    <property type="entry name" value="ZnF_UBP"/>
    <property type="match status" value="1"/>
</dbReference>
<evidence type="ECO:0000313" key="9">
    <source>
        <dbReference type="EMBL" id="KAH8100805.1"/>
    </source>
</evidence>
<reference evidence="9" key="1">
    <citation type="journal article" date="2021" name="New Phytol.">
        <title>Evolutionary innovations through gain and loss of genes in the ectomycorrhizal Boletales.</title>
        <authorList>
            <person name="Wu G."/>
            <person name="Miyauchi S."/>
            <person name="Morin E."/>
            <person name="Kuo A."/>
            <person name="Drula E."/>
            <person name="Varga T."/>
            <person name="Kohler A."/>
            <person name="Feng B."/>
            <person name="Cao Y."/>
            <person name="Lipzen A."/>
            <person name="Daum C."/>
            <person name="Hundley H."/>
            <person name="Pangilinan J."/>
            <person name="Johnson J."/>
            <person name="Barry K."/>
            <person name="LaButti K."/>
            <person name="Ng V."/>
            <person name="Ahrendt S."/>
            <person name="Min B."/>
            <person name="Choi I.G."/>
            <person name="Park H."/>
            <person name="Plett J.M."/>
            <person name="Magnuson J."/>
            <person name="Spatafora J.W."/>
            <person name="Nagy L.G."/>
            <person name="Henrissat B."/>
            <person name="Grigoriev I.V."/>
            <person name="Yang Z.L."/>
            <person name="Xu J."/>
            <person name="Martin F.M."/>
        </authorList>
    </citation>
    <scope>NUCLEOTIDE SEQUENCE</scope>
    <source>
        <strain evidence="9">KKN 215</strain>
    </source>
</reference>
<dbReference type="InterPro" id="IPR018200">
    <property type="entry name" value="USP_CS"/>
</dbReference>
<evidence type="ECO:0000256" key="6">
    <source>
        <dbReference type="SAM" id="MobiDB-lite"/>
    </source>
</evidence>
<dbReference type="InterPro" id="IPR028889">
    <property type="entry name" value="USP"/>
</dbReference>
<evidence type="ECO:0000256" key="1">
    <source>
        <dbReference type="ARBA" id="ARBA00022723"/>
    </source>
</evidence>
<feature type="domain" description="UBP-type" evidence="8">
    <location>
        <begin position="47"/>
        <end position="139"/>
    </location>
</feature>
<proteinExistence type="inferred from homology"/>
<dbReference type="InterPro" id="IPR038765">
    <property type="entry name" value="Papain-like_cys_pep_sf"/>
</dbReference>
<evidence type="ECO:0000313" key="10">
    <source>
        <dbReference type="Proteomes" id="UP000813824"/>
    </source>
</evidence>
<dbReference type="InterPro" id="IPR013083">
    <property type="entry name" value="Znf_RING/FYVE/PHD"/>
</dbReference>
<keyword evidence="2 4" id="KW-0863">Zinc-finger</keyword>
<dbReference type="Gene3D" id="3.90.70.10">
    <property type="entry name" value="Cysteine proteinases"/>
    <property type="match status" value="1"/>
</dbReference>
<dbReference type="PROSITE" id="PS00973">
    <property type="entry name" value="USP_2"/>
    <property type="match status" value="1"/>
</dbReference>
<dbReference type="PROSITE" id="PS00972">
    <property type="entry name" value="USP_1"/>
    <property type="match status" value="1"/>
</dbReference>
<dbReference type="OrthoDB" id="289038at2759"/>
<keyword evidence="1" id="KW-0479">Metal-binding</keyword>
<dbReference type="EC" id="3.4.19.12" evidence="5"/>
<dbReference type="SUPFAM" id="SSF57850">
    <property type="entry name" value="RING/U-box"/>
    <property type="match status" value="1"/>
</dbReference>
<feature type="domain" description="USP" evidence="7">
    <location>
        <begin position="177"/>
        <end position="504"/>
    </location>
</feature>
<keyword evidence="5" id="KW-0788">Thiol protease</keyword>
<evidence type="ECO:0000256" key="3">
    <source>
        <dbReference type="ARBA" id="ARBA00022833"/>
    </source>
</evidence>
<keyword evidence="3" id="KW-0862">Zinc</keyword>
<sequence>MSHSHDQFVGSMNQCIHIHALLSQPEQKERFLRNYRSLASWSSRRSHTSHHAHKRRKIAFPTCGTCDATLSRPFVCLQCTFSGCWNSSHIQLHLTREGHEFCADVKSGSIFCNACDDFIYNSDINATYDATILSFEENHTYFQIAKKAREPFKPWLPTARDTDALDGTIALSCQGRRGFLNLGQTCYLNVILQSFVANPLLRNYFLSDKHNHRLCSKAKDCACCEMDKLFSEVYSGNEVPFGPISFLSTTWRASSDLSGYAQQDAHECFISTLNQVHAGSRGSTKLSCICIVHSTFDGLLQSEVRCERCNNVTTTTDPMLDISLELKGKGGDSSNEFTLAQCLRRFTQPEKLGAYHCVKCSKTTPANKRLSIRKLPPVLSFQFKRFEHKTMDRNTAHKIEATVRFPSSINMAEYTTLVMNSRGGPGKHGRETEGSEDSYPGPHAQYDYELFSVVCHDGQIDNGHYTCFTRYQDEWYHFDDDKVTHSSLGRCLKSQAYMCFYVKRHLDYKPYVTPSYVVAREAEAVKEREREKEAALMREQDLDDALLATV</sequence>
<comment type="catalytic activity">
    <reaction evidence="5">
        <text>Thiol-dependent hydrolysis of ester, thioester, amide, peptide and isopeptide bonds formed by the C-terminal Gly of ubiquitin (a 76-residue protein attached to proteins as an intracellular targeting signal).</text>
        <dbReference type="EC" id="3.4.19.12"/>
    </reaction>
</comment>
<accession>A0A8K0UR57</accession>
<dbReference type="GO" id="GO:0004843">
    <property type="term" value="F:cysteine-type deubiquitinase activity"/>
    <property type="evidence" value="ECO:0007669"/>
    <property type="project" value="UniProtKB-UniRule"/>
</dbReference>
<dbReference type="GO" id="GO:0008270">
    <property type="term" value="F:zinc ion binding"/>
    <property type="evidence" value="ECO:0007669"/>
    <property type="project" value="UniProtKB-KW"/>
</dbReference>
<comment type="similarity">
    <text evidence="5">Belongs to the peptidase C19 family.</text>
</comment>
<dbReference type="InterPro" id="IPR050164">
    <property type="entry name" value="Peptidase_C19"/>
</dbReference>
<dbReference type="Gene3D" id="3.30.40.10">
    <property type="entry name" value="Zinc/RING finger domain, C3HC4 (zinc finger)"/>
    <property type="match status" value="1"/>
</dbReference>
<dbReference type="GO" id="GO:0005634">
    <property type="term" value="C:nucleus"/>
    <property type="evidence" value="ECO:0007669"/>
    <property type="project" value="TreeGrafter"/>
</dbReference>
<dbReference type="Pfam" id="PF02148">
    <property type="entry name" value="zf-UBP"/>
    <property type="match status" value="1"/>
</dbReference>
<dbReference type="Pfam" id="PF00443">
    <property type="entry name" value="UCH"/>
    <property type="match status" value="1"/>
</dbReference>
<dbReference type="GO" id="GO:0016579">
    <property type="term" value="P:protein deubiquitination"/>
    <property type="evidence" value="ECO:0007669"/>
    <property type="project" value="InterPro"/>
</dbReference>
<organism evidence="9 10">
    <name type="scientific">Cristinia sonorae</name>
    <dbReference type="NCBI Taxonomy" id="1940300"/>
    <lineage>
        <taxon>Eukaryota</taxon>
        <taxon>Fungi</taxon>
        <taxon>Dikarya</taxon>
        <taxon>Basidiomycota</taxon>
        <taxon>Agaricomycotina</taxon>
        <taxon>Agaricomycetes</taxon>
        <taxon>Agaricomycetidae</taxon>
        <taxon>Agaricales</taxon>
        <taxon>Pleurotineae</taxon>
        <taxon>Stephanosporaceae</taxon>
        <taxon>Cristinia</taxon>
    </lineage>
</organism>
<protein>
    <recommendedName>
        <fullName evidence="5">Ubiquitin carboxyl-terminal hydrolase</fullName>
        <ecNumber evidence="5">3.4.19.12</ecNumber>
    </recommendedName>
</protein>
<dbReference type="GO" id="GO:0005829">
    <property type="term" value="C:cytosol"/>
    <property type="evidence" value="ECO:0007669"/>
    <property type="project" value="TreeGrafter"/>
</dbReference>
<name>A0A8K0UR57_9AGAR</name>
<comment type="caution">
    <text evidence="9">The sequence shown here is derived from an EMBL/GenBank/DDBJ whole genome shotgun (WGS) entry which is preliminary data.</text>
</comment>
<evidence type="ECO:0000259" key="8">
    <source>
        <dbReference type="PROSITE" id="PS50271"/>
    </source>
</evidence>
<dbReference type="PANTHER" id="PTHR24006:SF937">
    <property type="entry name" value="UBIQUITIN CARBOXYL-TERMINAL HYDROLASE"/>
    <property type="match status" value="1"/>
</dbReference>